<organism evidence="7">
    <name type="scientific">Gongylonema pulchrum</name>
    <dbReference type="NCBI Taxonomy" id="637853"/>
    <lineage>
        <taxon>Eukaryota</taxon>
        <taxon>Metazoa</taxon>
        <taxon>Ecdysozoa</taxon>
        <taxon>Nematoda</taxon>
        <taxon>Chromadorea</taxon>
        <taxon>Rhabditida</taxon>
        <taxon>Spirurina</taxon>
        <taxon>Spiruromorpha</taxon>
        <taxon>Spiruroidea</taxon>
        <taxon>Gongylonematidae</taxon>
        <taxon>Gongylonema</taxon>
    </lineage>
</organism>
<keyword evidence="6" id="KW-1185">Reference proteome</keyword>
<sequence length="175" mass="18952">MVIQAVDTPTSASIKNLKEGSEYQFRVRAVNKAGPGHPSEPSAKQVAKPKFVPAWLKLDDLKSLTVKAGQAVKWDIQIGGEPAPEVTWSKNDEVLISTESLQIETKKNAHTVLHIPSAKRSDRGKYTLKVKNSTGEQTGAAELNVLDRPSPPQGPLQVQLYITTAFAAVGFHLSS</sequence>
<dbReference type="SUPFAM" id="SSF49265">
    <property type="entry name" value="Fibronectin type III"/>
    <property type="match status" value="1"/>
</dbReference>
<dbReference type="PANTHER" id="PTHR14340:SF13">
    <property type="entry name" value="TITIN"/>
    <property type="match status" value="1"/>
</dbReference>
<evidence type="ECO:0000313" key="6">
    <source>
        <dbReference type="Proteomes" id="UP000271098"/>
    </source>
</evidence>
<feature type="domain" description="Fibronectin type-III" evidence="4">
    <location>
        <begin position="1"/>
        <end position="49"/>
    </location>
</feature>
<dbReference type="InterPro" id="IPR013098">
    <property type="entry name" value="Ig_I-set"/>
</dbReference>
<keyword evidence="2" id="KW-0393">Immunoglobulin domain</keyword>
<protein>
    <submittedName>
        <fullName evidence="7">Fibronectin type-III domain-containing protein</fullName>
    </submittedName>
</protein>
<dbReference type="WBParaSite" id="GPUH_0000594201-mRNA-1">
    <property type="protein sequence ID" value="GPUH_0000594201-mRNA-1"/>
    <property type="gene ID" value="GPUH_0000594201"/>
</dbReference>
<dbReference type="Gene3D" id="2.60.40.10">
    <property type="entry name" value="Immunoglobulins"/>
    <property type="match status" value="2"/>
</dbReference>
<dbReference type="InterPro" id="IPR007110">
    <property type="entry name" value="Ig-like_dom"/>
</dbReference>
<dbReference type="InterPro" id="IPR013783">
    <property type="entry name" value="Ig-like_fold"/>
</dbReference>
<dbReference type="GO" id="GO:0008307">
    <property type="term" value="F:structural constituent of muscle"/>
    <property type="evidence" value="ECO:0007669"/>
    <property type="project" value="TreeGrafter"/>
</dbReference>
<dbReference type="EMBL" id="UYRT01013168">
    <property type="protein sequence ID" value="VDK52762.1"/>
    <property type="molecule type" value="Genomic_DNA"/>
</dbReference>
<proteinExistence type="predicted"/>
<dbReference type="SUPFAM" id="SSF48726">
    <property type="entry name" value="Immunoglobulin"/>
    <property type="match status" value="1"/>
</dbReference>
<dbReference type="InterPro" id="IPR003599">
    <property type="entry name" value="Ig_sub"/>
</dbReference>
<dbReference type="Proteomes" id="UP000271098">
    <property type="component" value="Unassembled WGS sequence"/>
</dbReference>
<dbReference type="OrthoDB" id="504170at2759"/>
<dbReference type="PROSITE" id="PS50853">
    <property type="entry name" value="FN3"/>
    <property type="match status" value="1"/>
</dbReference>
<reference evidence="5 6" key="2">
    <citation type="submission" date="2018-11" db="EMBL/GenBank/DDBJ databases">
        <authorList>
            <consortium name="Pathogen Informatics"/>
        </authorList>
    </citation>
    <scope>NUCLEOTIDE SEQUENCE [LARGE SCALE GENOMIC DNA]</scope>
</reference>
<reference evidence="7" key="1">
    <citation type="submission" date="2016-06" db="UniProtKB">
        <authorList>
            <consortium name="WormBaseParasite"/>
        </authorList>
    </citation>
    <scope>IDENTIFICATION</scope>
</reference>
<accession>A0A183DB43</accession>
<keyword evidence="1" id="KW-0677">Repeat</keyword>
<evidence type="ECO:0000256" key="2">
    <source>
        <dbReference type="ARBA" id="ARBA00023319"/>
    </source>
</evidence>
<evidence type="ECO:0000313" key="7">
    <source>
        <dbReference type="WBParaSite" id="GPUH_0000594201-mRNA-1"/>
    </source>
</evidence>
<dbReference type="GO" id="GO:0048738">
    <property type="term" value="P:cardiac muscle tissue development"/>
    <property type="evidence" value="ECO:0007669"/>
    <property type="project" value="TreeGrafter"/>
</dbReference>
<dbReference type="Pfam" id="PF07679">
    <property type="entry name" value="I-set"/>
    <property type="match status" value="1"/>
</dbReference>
<dbReference type="InterPro" id="IPR036179">
    <property type="entry name" value="Ig-like_dom_sf"/>
</dbReference>
<dbReference type="InterPro" id="IPR003961">
    <property type="entry name" value="FN3_dom"/>
</dbReference>
<dbReference type="AlphaFoldDB" id="A0A183DB43"/>
<dbReference type="GO" id="GO:0031430">
    <property type="term" value="C:M band"/>
    <property type="evidence" value="ECO:0007669"/>
    <property type="project" value="TreeGrafter"/>
</dbReference>
<feature type="domain" description="Ig-like" evidence="3">
    <location>
        <begin position="49"/>
        <end position="144"/>
    </location>
</feature>
<evidence type="ECO:0000259" key="4">
    <source>
        <dbReference type="PROSITE" id="PS50853"/>
    </source>
</evidence>
<dbReference type="FunFam" id="2.60.40.10:FF:000051">
    <property type="entry name" value="Uncharacterized protein, isoform J"/>
    <property type="match status" value="1"/>
</dbReference>
<dbReference type="CDD" id="cd00063">
    <property type="entry name" value="FN3"/>
    <property type="match status" value="1"/>
</dbReference>
<dbReference type="GO" id="GO:0045214">
    <property type="term" value="P:sarcomere organization"/>
    <property type="evidence" value="ECO:0007669"/>
    <property type="project" value="TreeGrafter"/>
</dbReference>
<dbReference type="SMART" id="SM00409">
    <property type="entry name" value="IG"/>
    <property type="match status" value="1"/>
</dbReference>
<dbReference type="InterPro" id="IPR036116">
    <property type="entry name" value="FN3_sf"/>
</dbReference>
<dbReference type="PROSITE" id="PS50835">
    <property type="entry name" value="IG_LIKE"/>
    <property type="match status" value="1"/>
</dbReference>
<evidence type="ECO:0000259" key="3">
    <source>
        <dbReference type="PROSITE" id="PS50835"/>
    </source>
</evidence>
<evidence type="ECO:0000256" key="1">
    <source>
        <dbReference type="ARBA" id="ARBA00022737"/>
    </source>
</evidence>
<gene>
    <name evidence="5" type="ORF">GPUH_LOCUS5937</name>
</gene>
<dbReference type="PRINTS" id="PR00014">
    <property type="entry name" value="FNTYPEIII"/>
</dbReference>
<name>A0A183DB43_9BILA</name>
<evidence type="ECO:0000313" key="5">
    <source>
        <dbReference type="EMBL" id="VDK52762.1"/>
    </source>
</evidence>
<dbReference type="PANTHER" id="PTHR14340">
    <property type="entry name" value="MICROFIBRIL-ASSOCIATED GLYCOPROTEIN 3"/>
    <property type="match status" value="1"/>
</dbReference>
<dbReference type="Pfam" id="PF00041">
    <property type="entry name" value="fn3"/>
    <property type="match status" value="1"/>
</dbReference>